<dbReference type="RefSeq" id="WP_184018255.1">
    <property type="nucleotide sequence ID" value="NZ_JACHFD010000008.1"/>
</dbReference>
<dbReference type="AlphaFoldDB" id="A0A840VAS8"/>
<comment type="caution">
    <text evidence="4">The sequence shown here is derived from an EMBL/GenBank/DDBJ whole genome shotgun (WGS) entry which is preliminary data.</text>
</comment>
<dbReference type="EMBL" id="JACHFD010000008">
    <property type="protein sequence ID" value="MBB5351788.1"/>
    <property type="molecule type" value="Genomic_DNA"/>
</dbReference>
<feature type="region of interest" description="Disordered" evidence="1">
    <location>
        <begin position="405"/>
        <end position="424"/>
    </location>
</feature>
<evidence type="ECO:0000259" key="3">
    <source>
        <dbReference type="Pfam" id="PF22494"/>
    </source>
</evidence>
<dbReference type="SUPFAM" id="SSF50969">
    <property type="entry name" value="YVTN repeat-like/Quinoprotein amine dehydrogenase"/>
    <property type="match status" value="1"/>
</dbReference>
<feature type="compositionally biased region" description="Basic and acidic residues" evidence="1">
    <location>
        <begin position="405"/>
        <end position="422"/>
    </location>
</feature>
<feature type="chain" id="PRO_5032302211" description="Choice-of-anchor I domain-containing protein" evidence="2">
    <location>
        <begin position="20"/>
        <end position="526"/>
    </location>
</feature>
<evidence type="ECO:0000313" key="4">
    <source>
        <dbReference type="EMBL" id="MBB5351788.1"/>
    </source>
</evidence>
<dbReference type="Gene3D" id="2.130.10.10">
    <property type="entry name" value="YVTN repeat-like/Quinoprotein amine dehydrogenase"/>
    <property type="match status" value="1"/>
</dbReference>
<dbReference type="PANTHER" id="PTHR46928:SF1">
    <property type="entry name" value="MESENCHYME-SPECIFIC CELL SURFACE GLYCOPROTEIN"/>
    <property type="match status" value="1"/>
</dbReference>
<dbReference type="InterPro" id="IPR015943">
    <property type="entry name" value="WD40/YVTN_repeat-like_dom_sf"/>
</dbReference>
<keyword evidence="5" id="KW-1185">Reference proteome</keyword>
<dbReference type="InterPro" id="IPR052956">
    <property type="entry name" value="Mesenchyme-surface_protein"/>
</dbReference>
<dbReference type="InterPro" id="IPR011044">
    <property type="entry name" value="Quino_amine_DH_bsu"/>
</dbReference>
<dbReference type="Pfam" id="PF22494">
    <property type="entry name" value="choice_anch_I"/>
    <property type="match status" value="1"/>
</dbReference>
<organism evidence="4 5">
    <name type="scientific">Haloferula luteola</name>
    <dbReference type="NCBI Taxonomy" id="595692"/>
    <lineage>
        <taxon>Bacteria</taxon>
        <taxon>Pseudomonadati</taxon>
        <taxon>Verrucomicrobiota</taxon>
        <taxon>Verrucomicrobiia</taxon>
        <taxon>Verrucomicrobiales</taxon>
        <taxon>Verrucomicrobiaceae</taxon>
        <taxon>Haloferula</taxon>
    </lineage>
</organism>
<accession>A0A840VAS8</accession>
<evidence type="ECO:0000313" key="5">
    <source>
        <dbReference type="Proteomes" id="UP000557717"/>
    </source>
</evidence>
<feature type="domain" description="Choice-of-anchor I" evidence="3">
    <location>
        <begin position="39"/>
        <end position="522"/>
    </location>
</feature>
<dbReference type="InterPro" id="IPR055188">
    <property type="entry name" value="Choice_anch_I"/>
</dbReference>
<evidence type="ECO:0000256" key="1">
    <source>
        <dbReference type="SAM" id="MobiDB-lite"/>
    </source>
</evidence>
<dbReference type="Proteomes" id="UP000557717">
    <property type="component" value="Unassembled WGS sequence"/>
</dbReference>
<dbReference type="PANTHER" id="PTHR46928">
    <property type="entry name" value="MESENCHYME-SPECIFIC CELL SURFACE GLYCOPROTEIN"/>
    <property type="match status" value="1"/>
</dbReference>
<proteinExistence type="predicted"/>
<evidence type="ECO:0000256" key="2">
    <source>
        <dbReference type="SAM" id="SignalP"/>
    </source>
</evidence>
<reference evidence="4 5" key="1">
    <citation type="submission" date="2020-08" db="EMBL/GenBank/DDBJ databases">
        <title>Genomic Encyclopedia of Type Strains, Phase IV (KMG-IV): sequencing the most valuable type-strain genomes for metagenomic binning, comparative biology and taxonomic classification.</title>
        <authorList>
            <person name="Goeker M."/>
        </authorList>
    </citation>
    <scope>NUCLEOTIDE SEQUENCE [LARGE SCALE GENOMIC DNA]</scope>
    <source>
        <strain evidence="4 5">YC6886</strain>
    </source>
</reference>
<gene>
    <name evidence="4" type="ORF">HNR46_002027</name>
</gene>
<feature type="signal peptide" evidence="2">
    <location>
        <begin position="1"/>
        <end position="19"/>
    </location>
</feature>
<sequence>MNRLILPLILPSLVAGAYAELSLEPLGTARNGDPASLFDASAAEIVKFDSATNQMYVVNGSADALDIFDVSTPTAPSLVRSVDLSELGNPNSVDVFSRGHRTRVAVAVGAPSKADRGHVVFLNGEGDLLDTVEVGYLPDMLTFNENGTMVVVANEGEPTDDYAVDPEGSISIIRIRGNRYHHREITFGGLTADDVEGVRISGPEGTTIAQDLEPEYVAISGQHAFVTCQENNAVIKINLTERRIAAVLPLGTIDHSKLGHALDVSDKDDAIRIANWPIQGLFMPDGIAAYRARDGRRTQTYFVTANEGDAREWGDYTDEARIKSLNLDPSAFPLAETLQLDAHLGRLAAITTEGDIDGDGDYDELYSFGTRSFSIFDENGTLVFDSGDLLETYIATHYPEDFNGAHDESDSFDSRSDAKGPEPETVTLGEIDGHTYAFIALERFSGIAVFDITNPHSVTMSGFGLNRDFSVSFDEDHLENFGAAGDLGPEGLDFVSAKDSPTGQPLLIVANEVSGTTTLYQISVTE</sequence>
<name>A0A840VAS8_9BACT</name>
<dbReference type="NCBIfam" id="NF038117">
    <property type="entry name" value="choice_anch_I"/>
    <property type="match status" value="1"/>
</dbReference>
<protein>
    <recommendedName>
        <fullName evidence="3">Choice-of-anchor I domain-containing protein</fullName>
    </recommendedName>
</protein>
<keyword evidence="2" id="KW-0732">Signal</keyword>